<gene>
    <name evidence="3" type="ORF">L203_102098</name>
</gene>
<proteinExistence type="predicted"/>
<feature type="compositionally biased region" description="Polar residues" evidence="2">
    <location>
        <begin position="27"/>
        <end position="58"/>
    </location>
</feature>
<feature type="coiled-coil region" evidence="1">
    <location>
        <begin position="297"/>
        <end position="342"/>
    </location>
</feature>
<reference evidence="3" key="1">
    <citation type="submission" date="2016-06" db="EMBL/GenBank/DDBJ databases">
        <authorList>
            <person name="Cuomo C."/>
            <person name="Litvintseva A."/>
            <person name="Heitman J."/>
            <person name="Chen Y."/>
            <person name="Sun S."/>
            <person name="Springer D."/>
            <person name="Dromer F."/>
            <person name="Young S."/>
            <person name="Zeng Q."/>
            <person name="Chapman S."/>
            <person name="Gujja S."/>
            <person name="Saif S."/>
            <person name="Birren B."/>
        </authorList>
    </citation>
    <scope>NUCLEOTIDE SEQUENCE</scope>
    <source>
        <strain evidence="3">CBS 7841</strain>
    </source>
</reference>
<dbReference type="EMBL" id="CP143785">
    <property type="protein sequence ID" value="WVN86923.1"/>
    <property type="molecule type" value="Genomic_DNA"/>
</dbReference>
<accession>A0A1E3IRB5</accession>
<protein>
    <submittedName>
        <fullName evidence="3">Uncharacterized protein</fullName>
    </submittedName>
</protein>
<name>A0A1E3IRB5_9TREE</name>
<evidence type="ECO:0000313" key="3">
    <source>
        <dbReference type="EMBL" id="WVN86923.1"/>
    </source>
</evidence>
<keyword evidence="4" id="KW-1185">Reference proteome</keyword>
<organism evidence="3 4">
    <name type="scientific">Cryptococcus depauperatus CBS 7841</name>
    <dbReference type="NCBI Taxonomy" id="1295531"/>
    <lineage>
        <taxon>Eukaryota</taxon>
        <taxon>Fungi</taxon>
        <taxon>Dikarya</taxon>
        <taxon>Basidiomycota</taxon>
        <taxon>Agaricomycotina</taxon>
        <taxon>Tremellomycetes</taxon>
        <taxon>Tremellales</taxon>
        <taxon>Cryptococcaceae</taxon>
        <taxon>Cryptococcus</taxon>
    </lineage>
</organism>
<reference evidence="3" key="3">
    <citation type="submission" date="2024-01" db="EMBL/GenBank/DDBJ databases">
        <authorList>
            <person name="Coelho M.A."/>
            <person name="David-Palma M."/>
            <person name="Shea T."/>
            <person name="Sun S."/>
            <person name="Cuomo C.A."/>
            <person name="Heitman J."/>
        </authorList>
    </citation>
    <scope>NUCLEOTIDE SEQUENCE</scope>
    <source>
        <strain evidence="3">CBS 7841</strain>
    </source>
</reference>
<dbReference type="GeneID" id="91086310"/>
<dbReference type="PANTHER" id="PTHR33324">
    <property type="entry name" value="EXPRESSED PROTEIN"/>
    <property type="match status" value="1"/>
</dbReference>
<dbReference type="OrthoDB" id="2572855at2759"/>
<reference evidence="3" key="2">
    <citation type="journal article" date="2022" name="Elife">
        <title>Obligate sexual reproduction of a homothallic fungus closely related to the Cryptococcus pathogenic species complex.</title>
        <authorList>
            <person name="Passer A.R."/>
            <person name="Clancey S.A."/>
            <person name="Shea T."/>
            <person name="David-Palma M."/>
            <person name="Averette A.F."/>
            <person name="Boekhout T."/>
            <person name="Porcel B.M."/>
            <person name="Nowrousian M."/>
            <person name="Cuomo C.A."/>
            <person name="Sun S."/>
            <person name="Heitman J."/>
            <person name="Coelho M.A."/>
        </authorList>
    </citation>
    <scope>NUCLEOTIDE SEQUENCE</scope>
    <source>
        <strain evidence="3">CBS 7841</strain>
    </source>
</reference>
<keyword evidence="1" id="KW-0175">Coiled coil</keyword>
<dbReference type="KEGG" id="cdep:91086310"/>
<evidence type="ECO:0000256" key="2">
    <source>
        <dbReference type="SAM" id="MobiDB-lite"/>
    </source>
</evidence>
<dbReference type="Proteomes" id="UP000094043">
    <property type="component" value="Chromosome 2"/>
</dbReference>
<evidence type="ECO:0000313" key="4">
    <source>
        <dbReference type="Proteomes" id="UP000094043"/>
    </source>
</evidence>
<sequence length="377" mass="42946">MAGINPVGLTFSMRPTPLADHPAPPSSGDTQTPVHYSGLTDSLVSVDSTASMTPSSLTARRRGRPSTRGDPSQTPPPEIGWWEDRAPSWHKDAMPGGKSSMDLLIEWSEEMKNQGHYYWMGVRDGGNLHQGASRFRDYLYAQRGPIRRSTKAIRNKVENIKQKFFEAQDWLKDPNGDHVAMTIPEVEKRLNKFCRNYRFWETIFVENVGNSLQHQSQDVQSVQGSSVDQTLHAVSQQQAQQVNGQVTPGPFIRGIPVPDSASEPDAQRNVRRRLNDGTYSSFEHQAALGRIPPLAYLERTREEREREKHEMNKMHEVLTREQLDLERRKEEREQKKLEWEQNKHLVDVALRIKELDNCHYDMAMAKAKALTAQAQAG</sequence>
<evidence type="ECO:0000256" key="1">
    <source>
        <dbReference type="SAM" id="Coils"/>
    </source>
</evidence>
<dbReference type="VEuPathDB" id="FungiDB:L203_01350"/>
<feature type="region of interest" description="Disordered" evidence="2">
    <location>
        <begin position="1"/>
        <end position="84"/>
    </location>
</feature>
<dbReference type="RefSeq" id="XP_066067623.1">
    <property type="nucleotide sequence ID" value="XM_066211526.1"/>
</dbReference>
<feature type="region of interest" description="Disordered" evidence="2">
    <location>
        <begin position="242"/>
        <end position="267"/>
    </location>
</feature>
<dbReference type="PANTHER" id="PTHR33324:SF2">
    <property type="entry name" value="MYB_SANT-LIKE DNA-BINDING DOMAIN-CONTAINING PROTEIN"/>
    <property type="match status" value="1"/>
</dbReference>
<dbReference type="AlphaFoldDB" id="A0A1E3IRB5"/>